<feature type="domain" description="2EXR" evidence="1">
    <location>
        <begin position="33"/>
        <end position="120"/>
    </location>
</feature>
<name>A0A1L7WGX2_9HELO</name>
<protein>
    <recommendedName>
        <fullName evidence="1">2EXR domain-containing protein</fullName>
    </recommendedName>
</protein>
<organism evidence="2 3">
    <name type="scientific">Phialocephala subalpina</name>
    <dbReference type="NCBI Taxonomy" id="576137"/>
    <lineage>
        <taxon>Eukaryota</taxon>
        <taxon>Fungi</taxon>
        <taxon>Dikarya</taxon>
        <taxon>Ascomycota</taxon>
        <taxon>Pezizomycotina</taxon>
        <taxon>Leotiomycetes</taxon>
        <taxon>Helotiales</taxon>
        <taxon>Mollisiaceae</taxon>
        <taxon>Phialocephala</taxon>
        <taxon>Phialocephala fortinii species complex</taxon>
    </lineage>
</organism>
<dbReference type="Pfam" id="PF20150">
    <property type="entry name" value="2EXR"/>
    <property type="match status" value="1"/>
</dbReference>
<dbReference type="Proteomes" id="UP000184330">
    <property type="component" value="Unassembled WGS sequence"/>
</dbReference>
<evidence type="ECO:0000313" key="2">
    <source>
        <dbReference type="EMBL" id="CZR52030.1"/>
    </source>
</evidence>
<sequence length="239" mass="28109">MDSASVTVAVVRNELSDPGIILYLQPLPEFNTFTCFSDLPIELRLAIWQFTFKPRRTKIWRVRNVRKGSRGLWFTFDPAPLTLSIFQESRACALENYRILTYEPEFEQSFRYLNPEIDTLIFPNHTLLEVGEGFPWHFKSDDATSTYLLPKYLDTGDYLGMERTFSKGMEAGRLTKVKKLYLGRNYTEQQYKEIEKALRGVYEKMATKISGLDAPEIIFMRKTLKYPSWRDRIVRTQVW</sequence>
<dbReference type="PANTHER" id="PTHR35910:SF6">
    <property type="entry name" value="2EXR DOMAIN-CONTAINING PROTEIN"/>
    <property type="match status" value="1"/>
</dbReference>
<dbReference type="EMBL" id="FJOG01000002">
    <property type="protein sequence ID" value="CZR52030.1"/>
    <property type="molecule type" value="Genomic_DNA"/>
</dbReference>
<gene>
    <name evidence="2" type="ORF">PAC_01907</name>
</gene>
<evidence type="ECO:0000313" key="3">
    <source>
        <dbReference type="Proteomes" id="UP000184330"/>
    </source>
</evidence>
<reference evidence="2 3" key="1">
    <citation type="submission" date="2016-03" db="EMBL/GenBank/DDBJ databases">
        <authorList>
            <person name="Ploux O."/>
        </authorList>
    </citation>
    <scope>NUCLEOTIDE SEQUENCE [LARGE SCALE GENOMIC DNA]</scope>
    <source>
        <strain evidence="2 3">UAMH 11012</strain>
    </source>
</reference>
<dbReference type="OrthoDB" id="3473305at2759"/>
<proteinExistence type="predicted"/>
<dbReference type="PANTHER" id="PTHR35910">
    <property type="entry name" value="2EXR DOMAIN-CONTAINING PROTEIN"/>
    <property type="match status" value="1"/>
</dbReference>
<keyword evidence="3" id="KW-1185">Reference proteome</keyword>
<dbReference type="AlphaFoldDB" id="A0A1L7WGX2"/>
<dbReference type="InterPro" id="IPR045518">
    <property type="entry name" value="2EXR"/>
</dbReference>
<evidence type="ECO:0000259" key="1">
    <source>
        <dbReference type="Pfam" id="PF20150"/>
    </source>
</evidence>
<accession>A0A1L7WGX2</accession>